<keyword evidence="5 8" id="KW-0442">Lipid degradation</keyword>
<evidence type="ECO:0000256" key="9">
    <source>
        <dbReference type="RuleBase" id="RU362103"/>
    </source>
</evidence>
<keyword evidence="6 8" id="KW-0443">Lipid metabolism</keyword>
<dbReference type="AlphaFoldDB" id="A0A9P6L4N7"/>
<dbReference type="InterPro" id="IPR002642">
    <property type="entry name" value="LysoPLipase_cat_dom"/>
</dbReference>
<gene>
    <name evidence="13" type="ORF">BJ322DRAFT_1111365</name>
</gene>
<dbReference type="Proteomes" id="UP000736335">
    <property type="component" value="Unassembled WGS sequence"/>
</dbReference>
<keyword evidence="11" id="KW-0812">Transmembrane</keyword>
<evidence type="ECO:0000256" key="2">
    <source>
        <dbReference type="ARBA" id="ARBA00013274"/>
    </source>
</evidence>
<keyword evidence="4 8" id="KW-0378">Hydrolase</keyword>
<dbReference type="SUPFAM" id="SSF52151">
    <property type="entry name" value="FabD/lysophospholipase-like"/>
    <property type="match status" value="1"/>
</dbReference>
<dbReference type="SMART" id="SM00022">
    <property type="entry name" value="PLAc"/>
    <property type="match status" value="1"/>
</dbReference>
<keyword evidence="14" id="KW-1185">Reference proteome</keyword>
<dbReference type="OrthoDB" id="4084751at2759"/>
<feature type="domain" description="PLA2c" evidence="12">
    <location>
        <begin position="43"/>
        <end position="593"/>
    </location>
</feature>
<feature type="signal peptide" evidence="9">
    <location>
        <begin position="1"/>
        <end position="21"/>
    </location>
</feature>
<evidence type="ECO:0000256" key="4">
    <source>
        <dbReference type="ARBA" id="ARBA00022801"/>
    </source>
</evidence>
<feature type="chain" id="PRO_5040533498" description="Lysophospholipase" evidence="9">
    <location>
        <begin position="22"/>
        <end position="671"/>
    </location>
</feature>
<reference evidence="13" key="1">
    <citation type="journal article" date="2020" name="Nat. Commun.">
        <title>Large-scale genome sequencing of mycorrhizal fungi provides insights into the early evolution of symbiotic traits.</title>
        <authorList>
            <person name="Miyauchi S."/>
            <person name="Kiss E."/>
            <person name="Kuo A."/>
            <person name="Drula E."/>
            <person name="Kohler A."/>
            <person name="Sanchez-Garcia M."/>
            <person name="Morin E."/>
            <person name="Andreopoulos B."/>
            <person name="Barry K.W."/>
            <person name="Bonito G."/>
            <person name="Buee M."/>
            <person name="Carver A."/>
            <person name="Chen C."/>
            <person name="Cichocki N."/>
            <person name="Clum A."/>
            <person name="Culley D."/>
            <person name="Crous P.W."/>
            <person name="Fauchery L."/>
            <person name="Girlanda M."/>
            <person name="Hayes R.D."/>
            <person name="Keri Z."/>
            <person name="LaButti K."/>
            <person name="Lipzen A."/>
            <person name="Lombard V."/>
            <person name="Magnuson J."/>
            <person name="Maillard F."/>
            <person name="Murat C."/>
            <person name="Nolan M."/>
            <person name="Ohm R.A."/>
            <person name="Pangilinan J."/>
            <person name="Pereira M.F."/>
            <person name="Perotto S."/>
            <person name="Peter M."/>
            <person name="Pfister S."/>
            <person name="Riley R."/>
            <person name="Sitrit Y."/>
            <person name="Stielow J.B."/>
            <person name="Szollosi G."/>
            <person name="Zifcakova L."/>
            <person name="Stursova M."/>
            <person name="Spatafora J.W."/>
            <person name="Tedersoo L."/>
            <person name="Vaario L.M."/>
            <person name="Yamada A."/>
            <person name="Yan M."/>
            <person name="Wang P."/>
            <person name="Xu J."/>
            <person name="Bruns T."/>
            <person name="Baldrian P."/>
            <person name="Vilgalys R."/>
            <person name="Dunand C."/>
            <person name="Henrissat B."/>
            <person name="Grigoriev I.V."/>
            <person name="Hibbett D."/>
            <person name="Nagy L.G."/>
            <person name="Martin F.M."/>
        </authorList>
    </citation>
    <scope>NUCLEOTIDE SEQUENCE</scope>
    <source>
        <strain evidence="13">UH-Tt-Lm1</strain>
    </source>
</reference>
<dbReference type="Gene3D" id="3.40.1090.10">
    <property type="entry name" value="Cytosolic phospholipase A2 catalytic domain"/>
    <property type="match status" value="1"/>
</dbReference>
<evidence type="ECO:0000256" key="11">
    <source>
        <dbReference type="SAM" id="Phobius"/>
    </source>
</evidence>
<evidence type="ECO:0000259" key="12">
    <source>
        <dbReference type="PROSITE" id="PS51210"/>
    </source>
</evidence>
<evidence type="ECO:0000313" key="14">
    <source>
        <dbReference type="Proteomes" id="UP000736335"/>
    </source>
</evidence>
<reference evidence="13" key="2">
    <citation type="submission" date="2020-11" db="EMBL/GenBank/DDBJ databases">
        <authorList>
            <consortium name="DOE Joint Genome Institute"/>
            <person name="Kuo A."/>
            <person name="Miyauchi S."/>
            <person name="Kiss E."/>
            <person name="Drula E."/>
            <person name="Kohler A."/>
            <person name="Sanchez-Garcia M."/>
            <person name="Andreopoulos B."/>
            <person name="Barry K.W."/>
            <person name="Bonito G."/>
            <person name="Buee M."/>
            <person name="Carver A."/>
            <person name="Chen C."/>
            <person name="Cichocki N."/>
            <person name="Clum A."/>
            <person name="Culley D."/>
            <person name="Crous P.W."/>
            <person name="Fauchery L."/>
            <person name="Girlanda M."/>
            <person name="Hayes R."/>
            <person name="Keri Z."/>
            <person name="Labutti K."/>
            <person name="Lipzen A."/>
            <person name="Lombard V."/>
            <person name="Magnuson J."/>
            <person name="Maillard F."/>
            <person name="Morin E."/>
            <person name="Murat C."/>
            <person name="Nolan M."/>
            <person name="Ohm R."/>
            <person name="Pangilinan J."/>
            <person name="Pereira M."/>
            <person name="Perotto S."/>
            <person name="Peter M."/>
            <person name="Riley R."/>
            <person name="Sitrit Y."/>
            <person name="Stielow B."/>
            <person name="Szollosi G."/>
            <person name="Zifcakova L."/>
            <person name="Stursova M."/>
            <person name="Spatafora J.W."/>
            <person name="Tedersoo L."/>
            <person name="Vaario L.-M."/>
            <person name="Yamada A."/>
            <person name="Yan M."/>
            <person name="Wang P."/>
            <person name="Xu J."/>
            <person name="Bruns T."/>
            <person name="Baldrian P."/>
            <person name="Vilgalys R."/>
            <person name="Henrissat B."/>
            <person name="Grigoriev I.V."/>
            <person name="Hibbett D."/>
            <person name="Nagy L.G."/>
            <person name="Martin F.M."/>
        </authorList>
    </citation>
    <scope>NUCLEOTIDE SEQUENCE</scope>
    <source>
        <strain evidence="13">UH-Tt-Lm1</strain>
    </source>
</reference>
<keyword evidence="7" id="KW-0325">Glycoprotein</keyword>
<comment type="catalytic activity">
    <reaction evidence="9">
        <text>a 1-acyl-sn-glycero-3-phosphocholine + H2O = sn-glycerol 3-phosphocholine + a fatty acid + H(+)</text>
        <dbReference type="Rhea" id="RHEA:15177"/>
        <dbReference type="ChEBI" id="CHEBI:15377"/>
        <dbReference type="ChEBI" id="CHEBI:15378"/>
        <dbReference type="ChEBI" id="CHEBI:16870"/>
        <dbReference type="ChEBI" id="CHEBI:28868"/>
        <dbReference type="ChEBI" id="CHEBI:58168"/>
        <dbReference type="EC" id="3.1.1.5"/>
    </reaction>
</comment>
<evidence type="ECO:0000313" key="13">
    <source>
        <dbReference type="EMBL" id="KAF9782506.1"/>
    </source>
</evidence>
<sequence length="671" mass="74180">MFFPFLQVLWLFASLKALVRAQRPELLKLYAPTIGSKCPDITQNPLLREFTPGTQALHPKESAYIDTRESTVIPKAWQDWLGTGEQIGYNVSVLSSKFSRIAIAFSGEIDPPINYLLLLEKTTKRTLATGGSWFTGSLYFNDFVTIPDLVYGDGKDRGGWLLDLDLFRPGGFDVFDDDNTRFFQSVTTSVLAKALTGIHTSVTDAWSRMLSYHFFNQTTRANFFTNDTAHGAGQLWSNLPHSSMFQEYNVPLPLIVFDSRPSGTETDGWTPLDVPVYEVSPFEMGSWDPNVSAMVNLTYVGTHLSNGKPDNDNACVTGFDEAGFIIGTSSSLFSVLLNTGQTILKGWGGRSCAALEYLVSMLLESIEMKADDVANWPNPFNGVKRDTYIDTNTGRLELVDGGLNLENIPLGPLFVNSRNVDFILAVDGSADTSHSWPNGTSTIYTNLRLNTVLESSHQKFPPIPATSDDFVSMGLNLRPTLFGCDPVSASNPEYPLVLYLPNAPPLTGATPVTNSDTFQLSYSSRHTRMFLEQAHANTIGGFLPNADSPDPDWPKCLQCAAVDRGRMKLSPIVPRSEFCTTCFKQYCYDPENPPSVSQVRNRVLKFQDPEETFFEQHKAAIVGGSVGEALVFLALIGACYGFSRKDKKDGKRGKYTRVASDDETRPLMTPE</sequence>
<feature type="transmembrane region" description="Helical" evidence="11">
    <location>
        <begin position="619"/>
        <end position="642"/>
    </location>
</feature>
<dbReference type="GO" id="GO:0005829">
    <property type="term" value="C:cytosol"/>
    <property type="evidence" value="ECO:0007669"/>
    <property type="project" value="TreeGrafter"/>
</dbReference>
<dbReference type="InterPro" id="IPR016035">
    <property type="entry name" value="Acyl_Trfase/lysoPLipase"/>
</dbReference>
<protein>
    <recommendedName>
        <fullName evidence="2 9">Lysophospholipase</fullName>
        <ecNumber evidence="2 9">3.1.1.5</ecNumber>
    </recommendedName>
</protein>
<evidence type="ECO:0000256" key="6">
    <source>
        <dbReference type="ARBA" id="ARBA00023098"/>
    </source>
</evidence>
<evidence type="ECO:0000256" key="7">
    <source>
        <dbReference type="ARBA" id="ARBA00023180"/>
    </source>
</evidence>
<dbReference type="PANTHER" id="PTHR10728:SF33">
    <property type="entry name" value="LYSOPHOSPHOLIPASE 1-RELATED"/>
    <property type="match status" value="1"/>
</dbReference>
<dbReference type="PROSITE" id="PS51210">
    <property type="entry name" value="PLA2C"/>
    <property type="match status" value="1"/>
</dbReference>
<organism evidence="13 14">
    <name type="scientific">Thelephora terrestris</name>
    <dbReference type="NCBI Taxonomy" id="56493"/>
    <lineage>
        <taxon>Eukaryota</taxon>
        <taxon>Fungi</taxon>
        <taxon>Dikarya</taxon>
        <taxon>Basidiomycota</taxon>
        <taxon>Agaricomycotina</taxon>
        <taxon>Agaricomycetes</taxon>
        <taxon>Thelephorales</taxon>
        <taxon>Thelephoraceae</taxon>
        <taxon>Thelephora</taxon>
    </lineage>
</organism>
<dbReference type="EC" id="3.1.1.5" evidence="2 9"/>
<keyword evidence="11" id="KW-1133">Transmembrane helix</keyword>
<evidence type="ECO:0000256" key="1">
    <source>
        <dbReference type="ARBA" id="ARBA00008780"/>
    </source>
</evidence>
<evidence type="ECO:0000256" key="10">
    <source>
        <dbReference type="SAM" id="MobiDB-lite"/>
    </source>
</evidence>
<dbReference type="EMBL" id="WIUZ02000012">
    <property type="protein sequence ID" value="KAF9782506.1"/>
    <property type="molecule type" value="Genomic_DNA"/>
</dbReference>
<keyword evidence="11" id="KW-0472">Membrane</keyword>
<evidence type="ECO:0000256" key="3">
    <source>
        <dbReference type="ARBA" id="ARBA00022729"/>
    </source>
</evidence>
<dbReference type="GO" id="GO:0004622">
    <property type="term" value="F:phosphatidylcholine lysophospholipase activity"/>
    <property type="evidence" value="ECO:0007669"/>
    <property type="project" value="UniProtKB-EC"/>
</dbReference>
<comment type="similarity">
    <text evidence="1 9">Belongs to the lysophospholipase family.</text>
</comment>
<feature type="region of interest" description="Disordered" evidence="10">
    <location>
        <begin position="645"/>
        <end position="671"/>
    </location>
</feature>
<keyword evidence="3 9" id="KW-0732">Signal</keyword>
<dbReference type="GO" id="GO:0046475">
    <property type="term" value="P:glycerophospholipid catabolic process"/>
    <property type="evidence" value="ECO:0007669"/>
    <property type="project" value="TreeGrafter"/>
</dbReference>
<proteinExistence type="inferred from homology"/>
<accession>A0A9P6L4N7</accession>
<dbReference type="GO" id="GO:0004623">
    <property type="term" value="F:phospholipase A2 activity"/>
    <property type="evidence" value="ECO:0007669"/>
    <property type="project" value="TreeGrafter"/>
</dbReference>
<name>A0A9P6L4N7_9AGAM</name>
<evidence type="ECO:0000256" key="8">
    <source>
        <dbReference type="PROSITE-ProRule" id="PRU00555"/>
    </source>
</evidence>
<dbReference type="PANTHER" id="PTHR10728">
    <property type="entry name" value="CYTOSOLIC PHOSPHOLIPASE A2"/>
    <property type="match status" value="1"/>
</dbReference>
<dbReference type="Pfam" id="PF01735">
    <property type="entry name" value="PLA2_B"/>
    <property type="match status" value="1"/>
</dbReference>
<comment type="caution">
    <text evidence="13">The sequence shown here is derived from an EMBL/GenBank/DDBJ whole genome shotgun (WGS) entry which is preliminary data.</text>
</comment>
<evidence type="ECO:0000256" key="5">
    <source>
        <dbReference type="ARBA" id="ARBA00022963"/>
    </source>
</evidence>